<dbReference type="Proteomes" id="UP001458880">
    <property type="component" value="Unassembled WGS sequence"/>
</dbReference>
<protein>
    <submittedName>
        <fullName evidence="1">Uncharacterized protein</fullName>
    </submittedName>
</protein>
<evidence type="ECO:0000313" key="1">
    <source>
        <dbReference type="EMBL" id="KAK9712014.1"/>
    </source>
</evidence>
<accession>A0AAW1K2Z6</accession>
<comment type="caution">
    <text evidence="1">The sequence shown here is derived from an EMBL/GenBank/DDBJ whole genome shotgun (WGS) entry which is preliminary data.</text>
</comment>
<organism evidence="1 2">
    <name type="scientific">Popillia japonica</name>
    <name type="common">Japanese beetle</name>
    <dbReference type="NCBI Taxonomy" id="7064"/>
    <lineage>
        <taxon>Eukaryota</taxon>
        <taxon>Metazoa</taxon>
        <taxon>Ecdysozoa</taxon>
        <taxon>Arthropoda</taxon>
        <taxon>Hexapoda</taxon>
        <taxon>Insecta</taxon>
        <taxon>Pterygota</taxon>
        <taxon>Neoptera</taxon>
        <taxon>Endopterygota</taxon>
        <taxon>Coleoptera</taxon>
        <taxon>Polyphaga</taxon>
        <taxon>Scarabaeiformia</taxon>
        <taxon>Scarabaeidae</taxon>
        <taxon>Rutelinae</taxon>
        <taxon>Popillia</taxon>
    </lineage>
</organism>
<name>A0AAW1K2Z6_POPJA</name>
<gene>
    <name evidence="1" type="ORF">QE152_g25099</name>
</gene>
<reference evidence="1 2" key="1">
    <citation type="journal article" date="2024" name="BMC Genomics">
        <title>De novo assembly and annotation of Popillia japonica's genome with initial clues to its potential as an invasive pest.</title>
        <authorList>
            <person name="Cucini C."/>
            <person name="Boschi S."/>
            <person name="Funari R."/>
            <person name="Cardaioli E."/>
            <person name="Iannotti N."/>
            <person name="Marturano G."/>
            <person name="Paoli F."/>
            <person name="Bruttini M."/>
            <person name="Carapelli A."/>
            <person name="Frati F."/>
            <person name="Nardi F."/>
        </authorList>
    </citation>
    <scope>NUCLEOTIDE SEQUENCE [LARGE SCALE GENOMIC DNA]</scope>
    <source>
        <strain evidence="1">DMR45628</strain>
    </source>
</reference>
<dbReference type="EMBL" id="JASPKY010000269">
    <property type="protein sequence ID" value="KAK9712014.1"/>
    <property type="molecule type" value="Genomic_DNA"/>
</dbReference>
<keyword evidence="2" id="KW-1185">Reference proteome</keyword>
<sequence length="139" mass="15845">MTTFSVFYRNETKNFIEIFQSFTATKRKTLSRFVGHYRSSTAQASNPCSVEIGIETIRRRSANVQSYIGGRATSLQPSNAALTISHDHGYKSRSWVKIFKLKFICQALKVFERDALEVDDEDTVIHYASHQETIMDLGV</sequence>
<evidence type="ECO:0000313" key="2">
    <source>
        <dbReference type="Proteomes" id="UP001458880"/>
    </source>
</evidence>
<dbReference type="AlphaFoldDB" id="A0AAW1K2Z6"/>
<proteinExistence type="predicted"/>